<keyword evidence="2 4" id="KW-0863">Zinc-finger</keyword>
<evidence type="ECO:0000256" key="1">
    <source>
        <dbReference type="ARBA" id="ARBA00022723"/>
    </source>
</evidence>
<evidence type="ECO:0000259" key="6">
    <source>
        <dbReference type="PROSITE" id="PS51141"/>
    </source>
</evidence>
<reference evidence="7 8" key="1">
    <citation type="submission" date="2021-03" db="EMBL/GenBank/DDBJ databases">
        <authorList>
            <person name="King G.J."/>
            <person name="Bancroft I."/>
            <person name="Baten A."/>
            <person name="Bloomfield J."/>
            <person name="Borpatragohain P."/>
            <person name="He Z."/>
            <person name="Irish N."/>
            <person name="Irwin J."/>
            <person name="Liu K."/>
            <person name="Mauleon R.P."/>
            <person name="Moore J."/>
            <person name="Morris R."/>
            <person name="Ostergaard L."/>
            <person name="Wang B."/>
            <person name="Wells R."/>
        </authorList>
    </citation>
    <scope>NUCLEOTIDE SEQUENCE [LARGE SCALE GENOMIC DNA]</scope>
    <source>
        <strain evidence="7">R-o-18</strain>
        <tissue evidence="7">Leaf</tissue>
    </source>
</reference>
<keyword evidence="1" id="KW-0479">Metal-binding</keyword>
<evidence type="ECO:0000256" key="3">
    <source>
        <dbReference type="ARBA" id="ARBA00022833"/>
    </source>
</evidence>
<gene>
    <name evidence="7" type="primary">A03p041470.1_BraROA</name>
    <name evidence="7" type="ORF">IGI04_011918</name>
</gene>
<feature type="domain" description="SBP-type" evidence="6">
    <location>
        <begin position="5"/>
        <end position="81"/>
    </location>
</feature>
<evidence type="ECO:0000313" key="8">
    <source>
        <dbReference type="Proteomes" id="UP000823674"/>
    </source>
</evidence>
<keyword evidence="3" id="KW-0862">Zinc</keyword>
<name>A0ABQ7N4G7_BRACM</name>
<dbReference type="Gene3D" id="4.10.1100.10">
    <property type="entry name" value="Transcription factor, SBP-box domain"/>
    <property type="match status" value="1"/>
</dbReference>
<proteinExistence type="predicted"/>
<feature type="non-terminal residue" evidence="7">
    <location>
        <position position="1"/>
    </location>
</feature>
<dbReference type="InterPro" id="IPR004333">
    <property type="entry name" value="SBP_dom"/>
</dbReference>
<evidence type="ECO:0000256" key="5">
    <source>
        <dbReference type="SAM" id="MobiDB-lite"/>
    </source>
</evidence>
<keyword evidence="8" id="KW-1185">Reference proteome</keyword>
<dbReference type="EMBL" id="JADBGQ010000003">
    <property type="protein sequence ID" value="KAG5405799.1"/>
    <property type="molecule type" value="Genomic_DNA"/>
</dbReference>
<dbReference type="PANTHER" id="PTHR31251:SF81">
    <property type="entry name" value="SQUAMOSA PROMOTER-BINDING-LIKE PROTEIN 5"/>
    <property type="match status" value="1"/>
</dbReference>
<dbReference type="PROSITE" id="PS51141">
    <property type="entry name" value="ZF_SBP"/>
    <property type="match status" value="1"/>
</dbReference>
<protein>
    <recommendedName>
        <fullName evidence="6">SBP-type domain-containing protein</fullName>
    </recommendedName>
</protein>
<dbReference type="SUPFAM" id="SSF103612">
    <property type="entry name" value="SBT domain"/>
    <property type="match status" value="1"/>
</dbReference>
<dbReference type="Pfam" id="PF03110">
    <property type="entry name" value="SBP"/>
    <property type="match status" value="1"/>
</dbReference>
<organism evidence="7 8">
    <name type="scientific">Brassica rapa subsp. trilocularis</name>
    <dbReference type="NCBI Taxonomy" id="1813537"/>
    <lineage>
        <taxon>Eukaryota</taxon>
        <taxon>Viridiplantae</taxon>
        <taxon>Streptophyta</taxon>
        <taxon>Embryophyta</taxon>
        <taxon>Tracheophyta</taxon>
        <taxon>Spermatophyta</taxon>
        <taxon>Magnoliopsida</taxon>
        <taxon>eudicotyledons</taxon>
        <taxon>Gunneridae</taxon>
        <taxon>Pentapetalae</taxon>
        <taxon>rosids</taxon>
        <taxon>malvids</taxon>
        <taxon>Brassicales</taxon>
        <taxon>Brassicaceae</taxon>
        <taxon>Brassiceae</taxon>
        <taxon>Brassica</taxon>
    </lineage>
</organism>
<dbReference type="InterPro" id="IPR044817">
    <property type="entry name" value="SBP-like"/>
</dbReference>
<feature type="region of interest" description="Disordered" evidence="5">
    <location>
        <begin position="59"/>
        <end position="83"/>
    </location>
</feature>
<comment type="caution">
    <text evidence="7">The sequence shown here is derived from an EMBL/GenBank/DDBJ whole genome shotgun (WGS) entry which is preliminary data.</text>
</comment>
<evidence type="ECO:0000256" key="2">
    <source>
        <dbReference type="ARBA" id="ARBA00022771"/>
    </source>
</evidence>
<sequence>SPFPSQLCQVDWCTNLTEAKQYYRRDKLCEVQAKASAATVADAKKRFCQQCSRFHELSEFDEPKRSSSGDSFGEGSGRRGFNGKHETSYDQLIIQATTDKINIYKHTRCSFFCHLTSISTFSCYPNNWHLTMSRKVTSGTESYTNI</sequence>
<dbReference type="Proteomes" id="UP000823674">
    <property type="component" value="Chromosome A03"/>
</dbReference>
<dbReference type="InterPro" id="IPR036893">
    <property type="entry name" value="SBP_sf"/>
</dbReference>
<evidence type="ECO:0000256" key="4">
    <source>
        <dbReference type="PROSITE-ProRule" id="PRU00470"/>
    </source>
</evidence>
<accession>A0ABQ7N4G7</accession>
<dbReference type="PANTHER" id="PTHR31251">
    <property type="entry name" value="SQUAMOSA PROMOTER-BINDING-LIKE PROTEIN 4"/>
    <property type="match status" value="1"/>
</dbReference>
<evidence type="ECO:0000313" key="7">
    <source>
        <dbReference type="EMBL" id="KAG5405799.1"/>
    </source>
</evidence>